<proteinExistence type="predicted"/>
<comment type="caution">
    <text evidence="2">The sequence shown here is derived from an EMBL/GenBank/DDBJ whole genome shotgun (WGS) entry which is preliminary data.</text>
</comment>
<keyword evidence="3" id="KW-1185">Reference proteome</keyword>
<evidence type="ECO:0000256" key="1">
    <source>
        <dbReference type="SAM" id="Phobius"/>
    </source>
</evidence>
<dbReference type="RefSeq" id="WP_221024303.1">
    <property type="nucleotide sequence ID" value="NZ_JAIEZQ010000001.1"/>
</dbReference>
<feature type="transmembrane region" description="Helical" evidence="1">
    <location>
        <begin position="36"/>
        <end position="54"/>
    </location>
</feature>
<keyword evidence="1" id="KW-0812">Transmembrane</keyword>
<keyword evidence="1" id="KW-1133">Transmembrane helix</keyword>
<evidence type="ECO:0000313" key="3">
    <source>
        <dbReference type="Proteomes" id="UP000754710"/>
    </source>
</evidence>
<sequence>MESLPVIALVGVLVVQTLLRAHHATPQAAWEERLPSVVTTLSALVAVIFLLRVLEMVSG</sequence>
<gene>
    <name evidence="2" type="ORF">K1X13_07470</name>
</gene>
<keyword evidence="1" id="KW-0472">Membrane</keyword>
<dbReference type="EMBL" id="JAIEZQ010000001">
    <property type="protein sequence ID" value="MBY9074657.1"/>
    <property type="molecule type" value="Genomic_DNA"/>
</dbReference>
<organism evidence="2 3">
    <name type="scientific">Nocardioides jiangsuensis</name>
    <dbReference type="NCBI Taxonomy" id="2866161"/>
    <lineage>
        <taxon>Bacteria</taxon>
        <taxon>Bacillati</taxon>
        <taxon>Actinomycetota</taxon>
        <taxon>Actinomycetes</taxon>
        <taxon>Propionibacteriales</taxon>
        <taxon>Nocardioidaceae</taxon>
        <taxon>Nocardioides</taxon>
    </lineage>
</organism>
<name>A0ABS7RHZ5_9ACTN</name>
<reference evidence="2 3" key="1">
    <citation type="submission" date="2021-08" db="EMBL/GenBank/DDBJ databases">
        <title>Nocardioides bacterium WL0053 sp. nov., isolated from the sediment.</title>
        <authorList>
            <person name="Wang L."/>
            <person name="Zhang D."/>
            <person name="Zhang A."/>
        </authorList>
    </citation>
    <scope>NUCLEOTIDE SEQUENCE [LARGE SCALE GENOMIC DNA]</scope>
    <source>
        <strain evidence="2 3">WL0053</strain>
    </source>
</reference>
<evidence type="ECO:0000313" key="2">
    <source>
        <dbReference type="EMBL" id="MBY9074657.1"/>
    </source>
</evidence>
<protein>
    <submittedName>
        <fullName evidence="2">Uncharacterized protein</fullName>
    </submittedName>
</protein>
<dbReference type="Proteomes" id="UP000754710">
    <property type="component" value="Unassembled WGS sequence"/>
</dbReference>
<accession>A0ABS7RHZ5</accession>